<feature type="domain" description="Pyridoxine 5'-phosphate oxidase dimerisation C-terminal" evidence="9">
    <location>
        <begin position="215"/>
        <end position="261"/>
    </location>
</feature>
<dbReference type="GO" id="GO:0008615">
    <property type="term" value="P:pyridoxine biosynthetic process"/>
    <property type="evidence" value="ECO:0007669"/>
    <property type="project" value="InterPro"/>
</dbReference>
<comment type="pathway">
    <text evidence="3">Cofactor metabolism; pyridoxal 5'-phosphate salvage; pyridoxal 5'-phosphate from pyridoxine 5'-phosphate: step 1/1.</text>
</comment>
<accession>A0A8H5LK55</accession>
<dbReference type="AlphaFoldDB" id="A0A8H5LK55"/>
<dbReference type="PANTHER" id="PTHR10851">
    <property type="entry name" value="PYRIDOXINE-5-PHOSPHATE OXIDASE"/>
    <property type="match status" value="1"/>
</dbReference>
<name>A0A8H5LK55_9AGAR</name>
<dbReference type="NCBIfam" id="TIGR00558">
    <property type="entry name" value="pdxH"/>
    <property type="match status" value="1"/>
</dbReference>
<dbReference type="EMBL" id="JAACJO010000003">
    <property type="protein sequence ID" value="KAF5360336.1"/>
    <property type="molecule type" value="Genomic_DNA"/>
</dbReference>
<dbReference type="GO" id="GO:0004733">
    <property type="term" value="F:pyridoxamine phosphate oxidase activity"/>
    <property type="evidence" value="ECO:0007669"/>
    <property type="project" value="UniProtKB-EC"/>
</dbReference>
<comment type="pathway">
    <text evidence="2">Cofactor metabolism; pyridoxal 5'-phosphate salvage; pyridoxal 5'-phosphate from pyridoxamine 5'-phosphate: step 1/1.</text>
</comment>
<dbReference type="OrthoDB" id="303614at2759"/>
<evidence type="ECO:0000256" key="4">
    <source>
        <dbReference type="ARBA" id="ARBA00012801"/>
    </source>
</evidence>
<evidence type="ECO:0000256" key="5">
    <source>
        <dbReference type="ARBA" id="ARBA00022630"/>
    </source>
</evidence>
<gene>
    <name evidence="10" type="ORF">D9756_004807</name>
</gene>
<dbReference type="Gene3D" id="2.30.110.10">
    <property type="entry name" value="Electron Transport, Fmn-binding Protein, Chain A"/>
    <property type="match status" value="1"/>
</dbReference>
<dbReference type="HAMAP" id="MF_01629">
    <property type="entry name" value="PdxH"/>
    <property type="match status" value="1"/>
</dbReference>
<keyword evidence="5" id="KW-0285">Flavoprotein</keyword>
<dbReference type="NCBIfam" id="NF004231">
    <property type="entry name" value="PRK05679.1"/>
    <property type="match status" value="1"/>
</dbReference>
<reference evidence="10 11" key="1">
    <citation type="journal article" date="2020" name="ISME J.">
        <title>Uncovering the hidden diversity of litter-decomposition mechanisms in mushroom-forming fungi.</title>
        <authorList>
            <person name="Floudas D."/>
            <person name="Bentzer J."/>
            <person name="Ahren D."/>
            <person name="Johansson T."/>
            <person name="Persson P."/>
            <person name="Tunlid A."/>
        </authorList>
    </citation>
    <scope>NUCLEOTIDE SEQUENCE [LARGE SCALE GENOMIC DNA]</scope>
    <source>
        <strain evidence="10 11">CBS 146.42</strain>
    </source>
</reference>
<dbReference type="InterPro" id="IPR012349">
    <property type="entry name" value="Split_barrel_FMN-bd"/>
</dbReference>
<keyword evidence="11" id="KW-1185">Reference proteome</keyword>
<sequence length="261" mass="30084">MLKTFLYPVPRFRLPVLRSRLSHPLKISMDAVIASSPDKIKVLPHYQYETHDHLSPSTVHPSPIEQFRRWFQEAIDSGVQEPEAMSLSTATSNGIPSARIVLFKQVDARGFVFYTNYTSRKSRELLANPHAALVFYWREVHRSVRIVGKVEKVSKEESSEYFQSRPIGSRLGAWASKQSIVIGENTLEERLEKVQNKFGVKEGDKEGDVQTPDFWGGWRVIPSEVEFWSGKPSRLHDRVRYLRVEGSPDEHPEWKIDRLSP</sequence>
<evidence type="ECO:0000259" key="9">
    <source>
        <dbReference type="Pfam" id="PF10590"/>
    </source>
</evidence>
<evidence type="ECO:0000259" key="8">
    <source>
        <dbReference type="Pfam" id="PF01243"/>
    </source>
</evidence>
<dbReference type="PANTHER" id="PTHR10851:SF0">
    <property type="entry name" value="PYRIDOXINE-5'-PHOSPHATE OXIDASE"/>
    <property type="match status" value="1"/>
</dbReference>
<proteinExistence type="inferred from homology"/>
<dbReference type="Pfam" id="PF01243">
    <property type="entry name" value="PNPOx_N"/>
    <property type="match status" value="1"/>
</dbReference>
<evidence type="ECO:0000256" key="2">
    <source>
        <dbReference type="ARBA" id="ARBA00004738"/>
    </source>
</evidence>
<dbReference type="SUPFAM" id="SSF50475">
    <property type="entry name" value="FMN-binding split barrel"/>
    <property type="match status" value="1"/>
</dbReference>
<comment type="cofactor">
    <cofactor evidence="1">
        <name>FMN</name>
        <dbReference type="ChEBI" id="CHEBI:58210"/>
    </cofactor>
</comment>
<dbReference type="GO" id="GO:0010181">
    <property type="term" value="F:FMN binding"/>
    <property type="evidence" value="ECO:0007669"/>
    <property type="project" value="InterPro"/>
</dbReference>
<dbReference type="EC" id="1.4.3.5" evidence="4"/>
<comment type="caution">
    <text evidence="10">The sequence shown here is derived from an EMBL/GenBank/DDBJ whole genome shotgun (WGS) entry which is preliminary data.</text>
</comment>
<protein>
    <recommendedName>
        <fullName evidence="4">pyridoxal 5'-phosphate synthase</fullName>
        <ecNumber evidence="4">1.4.3.5</ecNumber>
    </recommendedName>
</protein>
<organism evidence="10 11">
    <name type="scientific">Leucocoprinus leucothites</name>
    <dbReference type="NCBI Taxonomy" id="201217"/>
    <lineage>
        <taxon>Eukaryota</taxon>
        <taxon>Fungi</taxon>
        <taxon>Dikarya</taxon>
        <taxon>Basidiomycota</taxon>
        <taxon>Agaricomycotina</taxon>
        <taxon>Agaricomycetes</taxon>
        <taxon>Agaricomycetidae</taxon>
        <taxon>Agaricales</taxon>
        <taxon>Agaricineae</taxon>
        <taxon>Agaricaceae</taxon>
        <taxon>Leucocoprinus</taxon>
    </lineage>
</organism>
<evidence type="ECO:0000256" key="6">
    <source>
        <dbReference type="ARBA" id="ARBA00022643"/>
    </source>
</evidence>
<dbReference type="UniPathway" id="UPA01068">
    <property type="reaction ID" value="UER00304"/>
</dbReference>
<evidence type="ECO:0000256" key="3">
    <source>
        <dbReference type="ARBA" id="ARBA00005037"/>
    </source>
</evidence>
<evidence type="ECO:0000313" key="10">
    <source>
        <dbReference type="EMBL" id="KAF5360336.1"/>
    </source>
</evidence>
<dbReference type="InterPro" id="IPR011576">
    <property type="entry name" value="Pyridox_Oxase_N"/>
</dbReference>
<dbReference type="Proteomes" id="UP000559027">
    <property type="component" value="Unassembled WGS sequence"/>
</dbReference>
<feature type="domain" description="Pyridoxamine 5'-phosphate oxidase N-terminal" evidence="8">
    <location>
        <begin position="72"/>
        <end position="185"/>
    </location>
</feature>
<dbReference type="InterPro" id="IPR019576">
    <property type="entry name" value="Pyridoxamine_oxidase_dimer_C"/>
</dbReference>
<dbReference type="PIRSF" id="PIRSF000190">
    <property type="entry name" value="Pyd_amn-ph_oxd"/>
    <property type="match status" value="1"/>
</dbReference>
<dbReference type="InterPro" id="IPR000659">
    <property type="entry name" value="Pyridox_Oxase"/>
</dbReference>
<evidence type="ECO:0000256" key="7">
    <source>
        <dbReference type="ARBA" id="ARBA00023002"/>
    </source>
</evidence>
<keyword evidence="7" id="KW-0560">Oxidoreductase</keyword>
<keyword evidence="6" id="KW-0288">FMN</keyword>
<evidence type="ECO:0000313" key="11">
    <source>
        <dbReference type="Proteomes" id="UP000559027"/>
    </source>
</evidence>
<evidence type="ECO:0000256" key="1">
    <source>
        <dbReference type="ARBA" id="ARBA00001917"/>
    </source>
</evidence>
<dbReference type="Pfam" id="PF10590">
    <property type="entry name" value="PNP_phzG_C"/>
    <property type="match status" value="1"/>
</dbReference>